<dbReference type="Pfam" id="PF13474">
    <property type="entry name" value="SnoaL_3"/>
    <property type="match status" value="1"/>
</dbReference>
<feature type="domain" description="SnoaL-like" evidence="2">
    <location>
        <begin position="25"/>
        <end position="140"/>
    </location>
</feature>
<dbReference type="STRING" id="470826.SAMN04488027_11239"/>
<feature type="signal peptide" evidence="1">
    <location>
        <begin position="1"/>
        <end position="20"/>
    </location>
</feature>
<dbReference type="AlphaFoldDB" id="A0A1G7YGM1"/>
<dbReference type="Proteomes" id="UP000199296">
    <property type="component" value="Unassembled WGS sequence"/>
</dbReference>
<reference evidence="3 4" key="1">
    <citation type="submission" date="2016-10" db="EMBL/GenBank/DDBJ databases">
        <authorList>
            <person name="de Groot N.N."/>
        </authorList>
    </citation>
    <scope>NUCLEOTIDE SEQUENCE [LARGE SCALE GENOMIC DNA]</scope>
    <source>
        <strain evidence="3 4">DSM 19803</strain>
    </source>
</reference>
<name>A0A1G7YGM1_9FLAO</name>
<dbReference type="SUPFAM" id="SSF54427">
    <property type="entry name" value="NTF2-like"/>
    <property type="match status" value="1"/>
</dbReference>
<protein>
    <submittedName>
        <fullName evidence="3">SnoaL-like domain-containing protein</fullName>
    </submittedName>
</protein>
<dbReference type="RefSeq" id="WP_093368835.1">
    <property type="nucleotide sequence ID" value="NZ_FNCW01000012.1"/>
</dbReference>
<evidence type="ECO:0000256" key="1">
    <source>
        <dbReference type="SAM" id="SignalP"/>
    </source>
</evidence>
<dbReference type="EMBL" id="FNCW01000012">
    <property type="protein sequence ID" value="SDG95395.1"/>
    <property type="molecule type" value="Genomic_DNA"/>
</dbReference>
<dbReference type="InterPro" id="IPR037401">
    <property type="entry name" value="SnoaL-like"/>
</dbReference>
<gene>
    <name evidence="3" type="ORF">SAMN04488027_11239</name>
</gene>
<organism evidence="3 4">
    <name type="scientific">Psychroflexus sediminis</name>
    <dbReference type="NCBI Taxonomy" id="470826"/>
    <lineage>
        <taxon>Bacteria</taxon>
        <taxon>Pseudomonadati</taxon>
        <taxon>Bacteroidota</taxon>
        <taxon>Flavobacteriia</taxon>
        <taxon>Flavobacteriales</taxon>
        <taxon>Flavobacteriaceae</taxon>
        <taxon>Psychroflexus</taxon>
    </lineage>
</organism>
<dbReference type="InterPro" id="IPR032710">
    <property type="entry name" value="NTF2-like_dom_sf"/>
</dbReference>
<accession>A0A1G7YGM1</accession>
<keyword evidence="1" id="KW-0732">Signal</keyword>
<dbReference type="Gene3D" id="3.10.450.50">
    <property type="match status" value="1"/>
</dbReference>
<feature type="chain" id="PRO_5011649436" evidence="1">
    <location>
        <begin position="21"/>
        <end position="163"/>
    </location>
</feature>
<proteinExistence type="predicted"/>
<keyword evidence="4" id="KW-1185">Reference proteome</keyword>
<evidence type="ECO:0000313" key="3">
    <source>
        <dbReference type="EMBL" id="SDG95395.1"/>
    </source>
</evidence>
<sequence>MRLKPLISILSLVLVSTGFAQKQNINTTIDAWHKSAENANFESYFGLMTEDAVFVGSDASEVWNYEEFKAFSKPYFDAGKAWTFKSVSRNVYINENENMAWFDEVLNSDHMGLCRGSGVLIQTKNGAWKIKHYVLSLAVPNPLVDELVKQKSKLDRKYLETLH</sequence>
<dbReference type="OrthoDB" id="271716at2"/>
<evidence type="ECO:0000313" key="4">
    <source>
        <dbReference type="Proteomes" id="UP000199296"/>
    </source>
</evidence>
<evidence type="ECO:0000259" key="2">
    <source>
        <dbReference type="Pfam" id="PF13474"/>
    </source>
</evidence>